<reference evidence="1 2" key="1">
    <citation type="journal article" date="2023" name="ACS Omega">
        <title>Identification of the Neoaspergillic Acid Biosynthesis Gene Cluster by Establishing an In Vitro CRISPR-Ribonucleoprotein Genetic System in Aspergillus melleus.</title>
        <authorList>
            <person name="Yuan B."/>
            <person name="Grau M.F."/>
            <person name="Murata R.M."/>
            <person name="Torok T."/>
            <person name="Venkateswaran K."/>
            <person name="Stajich J.E."/>
            <person name="Wang C.C.C."/>
        </authorList>
    </citation>
    <scope>NUCLEOTIDE SEQUENCE [LARGE SCALE GENOMIC DNA]</scope>
    <source>
        <strain evidence="1 2">IMV 1140</strain>
    </source>
</reference>
<accession>A0ACC3BBV8</accession>
<keyword evidence="2" id="KW-1185">Reference proteome</keyword>
<organism evidence="1 2">
    <name type="scientific">Aspergillus melleus</name>
    <dbReference type="NCBI Taxonomy" id="138277"/>
    <lineage>
        <taxon>Eukaryota</taxon>
        <taxon>Fungi</taxon>
        <taxon>Dikarya</taxon>
        <taxon>Ascomycota</taxon>
        <taxon>Pezizomycotina</taxon>
        <taxon>Eurotiomycetes</taxon>
        <taxon>Eurotiomycetidae</taxon>
        <taxon>Eurotiales</taxon>
        <taxon>Aspergillaceae</taxon>
        <taxon>Aspergillus</taxon>
        <taxon>Aspergillus subgen. Circumdati</taxon>
    </lineage>
</organism>
<proteinExistence type="predicted"/>
<gene>
    <name evidence="1" type="ORF">N8T08_010840</name>
</gene>
<dbReference type="EMBL" id="JAOPJF010000009">
    <property type="protein sequence ID" value="KAK1148195.1"/>
    <property type="molecule type" value="Genomic_DNA"/>
</dbReference>
<evidence type="ECO:0000313" key="2">
    <source>
        <dbReference type="Proteomes" id="UP001177260"/>
    </source>
</evidence>
<name>A0ACC3BBV8_9EURO</name>
<evidence type="ECO:0000313" key="1">
    <source>
        <dbReference type="EMBL" id="KAK1148195.1"/>
    </source>
</evidence>
<protein>
    <submittedName>
        <fullName evidence="1">Uncharacterized protein</fullName>
    </submittedName>
</protein>
<dbReference type="Proteomes" id="UP001177260">
    <property type="component" value="Unassembled WGS sequence"/>
</dbReference>
<sequence length="483" mass="54160">MDDPTVLYLALFGAALPFSYDSRLDTRSSDAYWKYSKRQIMLEALTILVLDISGMTHGPQVWGPMALATKHAVHLRNVRGGVRSISVISNDSQSPSDDNSIHRERLFWAIYALDCYVTITTAQRSQLIDEDVQHFFSTCDSVWKERTPASLDESTVLRYQLDLYDLSRLVHRVYLAYRELEEYDDELVPWFTQFESISAHLNDWTTRVLPPSISLAPSQSFKAWLTPPLIMFHLFIHGLTIHLHGLVAYPALDSMNSPAYENARLESRSYCLLSIDGIARILAQLSDRETDKLGWPAAWSAWIAARYLLVEASYVTELKEELYHILSQFIGKMSTHWQVVDKYRRLLQRAVSELASNGLAESSALQQGKSVLALMKDLRVPVSNLEDQFRVDPMGLAKGFGQIDIPAGLAIPVGGHGNGPVSDKVAEQDMICSTEYSLPDQECDQWFALPLFASSAYQPHPFTAPSQAGSSALTPWPSNGNLA</sequence>
<comment type="caution">
    <text evidence="1">The sequence shown here is derived from an EMBL/GenBank/DDBJ whole genome shotgun (WGS) entry which is preliminary data.</text>
</comment>